<organism evidence="1 2">
    <name type="scientific">Alicyclobacillus fastidiosus</name>
    <dbReference type="NCBI Taxonomy" id="392011"/>
    <lineage>
        <taxon>Bacteria</taxon>
        <taxon>Bacillati</taxon>
        <taxon>Bacillota</taxon>
        <taxon>Bacilli</taxon>
        <taxon>Bacillales</taxon>
        <taxon>Alicyclobacillaceae</taxon>
        <taxon>Alicyclobacillus</taxon>
    </lineage>
</organism>
<evidence type="ECO:0000313" key="1">
    <source>
        <dbReference type="EMBL" id="WAH42855.1"/>
    </source>
</evidence>
<dbReference type="InterPro" id="IPR016181">
    <property type="entry name" value="Acyl_CoA_acyltransferase"/>
</dbReference>
<proteinExistence type="predicted"/>
<protein>
    <submittedName>
        <fullName evidence="1">Uncharacterized protein</fullName>
    </submittedName>
</protein>
<dbReference type="SUPFAM" id="SSF55729">
    <property type="entry name" value="Acyl-CoA N-acyltransferases (Nat)"/>
    <property type="match status" value="1"/>
</dbReference>
<dbReference type="Proteomes" id="UP001164761">
    <property type="component" value="Chromosome"/>
</dbReference>
<dbReference type="EMBL" id="CP104067">
    <property type="protein sequence ID" value="WAH42855.1"/>
    <property type="molecule type" value="Genomic_DNA"/>
</dbReference>
<keyword evidence="2" id="KW-1185">Reference proteome</keyword>
<reference evidence="1" key="1">
    <citation type="submission" date="2022-08" db="EMBL/GenBank/DDBJ databases">
        <title>Alicyclobacillus fastidiosus DSM 17978, complete genome.</title>
        <authorList>
            <person name="Wang Q."/>
            <person name="Cai R."/>
            <person name="Wang Z."/>
        </authorList>
    </citation>
    <scope>NUCLEOTIDE SEQUENCE</scope>
    <source>
        <strain evidence="1">DSM 17978</strain>
    </source>
</reference>
<accession>A0ABY6ZIV0</accession>
<dbReference type="RefSeq" id="WP_268006728.1">
    <property type="nucleotide sequence ID" value="NZ_BSUT01000001.1"/>
</dbReference>
<evidence type="ECO:0000313" key="2">
    <source>
        <dbReference type="Proteomes" id="UP001164761"/>
    </source>
</evidence>
<sequence length="185" mass="21175">MTDNLYPDNLRFELADTDQFTALYQAAHDDGRWPATLCNLPLCRRFVADWSARVTLCTGRLELVRRAQGGDAIGFTTVAVVDATFAPKGIQAAEAGTYLVLTSRGKGHNVEVKRHQRRLARDVYGAKFLVFVVEEQNVPARRAMHNLPWPSTQVTMSMTDDPWYRFLRRRAWEEQRTSVLYVQEL</sequence>
<dbReference type="Gene3D" id="3.40.630.30">
    <property type="match status" value="1"/>
</dbReference>
<name>A0ABY6ZIV0_9BACL</name>
<gene>
    <name evidence="1" type="ORF">NZD89_05345</name>
</gene>